<dbReference type="Proteomes" id="UP001300692">
    <property type="component" value="Unassembled WGS sequence"/>
</dbReference>
<keyword evidence="5" id="KW-0378">Hydrolase</keyword>
<evidence type="ECO:0000313" key="5">
    <source>
        <dbReference type="EMBL" id="MCV9387430.1"/>
    </source>
</evidence>
<dbReference type="InterPro" id="IPR052021">
    <property type="entry name" value="Type-I_RS_S_subunit"/>
</dbReference>
<accession>A0ABT3CUQ6</accession>
<dbReference type="EC" id="3.1.21.-" evidence="5"/>
<dbReference type="Pfam" id="PF01420">
    <property type="entry name" value="Methylase_S"/>
    <property type="match status" value="1"/>
</dbReference>
<name>A0ABT3CUQ6_9BACT</name>
<evidence type="ECO:0000256" key="3">
    <source>
        <dbReference type="ARBA" id="ARBA00023125"/>
    </source>
</evidence>
<protein>
    <submittedName>
        <fullName evidence="5">Restriction endonuclease subunit S</fullName>
        <ecNumber evidence="5">3.1.21.-</ecNumber>
    </submittedName>
</protein>
<dbReference type="PANTHER" id="PTHR30408:SF12">
    <property type="entry name" value="TYPE I RESTRICTION ENZYME MJAVIII SPECIFICITY SUBUNIT"/>
    <property type="match status" value="1"/>
</dbReference>
<dbReference type="InterPro" id="IPR044946">
    <property type="entry name" value="Restrct_endonuc_typeI_TRD_sf"/>
</dbReference>
<evidence type="ECO:0000256" key="2">
    <source>
        <dbReference type="ARBA" id="ARBA00022747"/>
    </source>
</evidence>
<gene>
    <name evidence="5" type="ORF">N7U62_12190</name>
</gene>
<keyword evidence="5" id="KW-0540">Nuclease</keyword>
<dbReference type="RefSeq" id="WP_264138252.1">
    <property type="nucleotide sequence ID" value="NZ_JAOYOD010000001.1"/>
</dbReference>
<evidence type="ECO:0000256" key="1">
    <source>
        <dbReference type="ARBA" id="ARBA00010923"/>
    </source>
</evidence>
<organism evidence="5 6">
    <name type="scientific">Reichenbachiella ulvae</name>
    <dbReference type="NCBI Taxonomy" id="2980104"/>
    <lineage>
        <taxon>Bacteria</taxon>
        <taxon>Pseudomonadati</taxon>
        <taxon>Bacteroidota</taxon>
        <taxon>Cytophagia</taxon>
        <taxon>Cytophagales</taxon>
        <taxon>Reichenbachiellaceae</taxon>
        <taxon>Reichenbachiella</taxon>
    </lineage>
</organism>
<dbReference type="PANTHER" id="PTHR30408">
    <property type="entry name" value="TYPE-1 RESTRICTION ENZYME ECOKI SPECIFICITY PROTEIN"/>
    <property type="match status" value="1"/>
</dbReference>
<sequence length="242" mass="27159">MFLLYMTHNQIRHTNPELAAQFPSSFEYNETLGKWIPEGWEVKALGEITTELRRGISPKYIEEGGVLVLNQKCIRNHEVDFSLGRRNDPTKKKVDGRLLQVGDMVVNSTGTGTLGRVANIKSLSEPTTIDSHVTVLRPDTEKVCSNYFNGIIFSIEKFIEDMGEGSTGQTELSRARLSEVNVLLASNEIQEIMDLQLHSVYKKQDANQKQILTLTQLRDALLPQLISGRVRLSASQITQMIG</sequence>
<keyword evidence="3" id="KW-0238">DNA-binding</keyword>
<comment type="caution">
    <text evidence="5">The sequence shown here is derived from an EMBL/GenBank/DDBJ whole genome shotgun (WGS) entry which is preliminary data.</text>
</comment>
<reference evidence="5 6" key="1">
    <citation type="submission" date="2022-10" db="EMBL/GenBank/DDBJ databases">
        <title>Comparative genomics and taxonomic characterization of three novel marine species of genus Reichenbachiella exhibiting antioxidant and polysaccharide degradation activities.</title>
        <authorList>
            <person name="Muhammad N."/>
            <person name="Lee Y.-J."/>
            <person name="Ko J."/>
            <person name="Kim S.-G."/>
        </authorList>
    </citation>
    <scope>NUCLEOTIDE SEQUENCE [LARGE SCALE GENOMIC DNA]</scope>
    <source>
        <strain evidence="5 6">ABR2-5</strain>
    </source>
</reference>
<keyword evidence="6" id="KW-1185">Reference proteome</keyword>
<comment type="similarity">
    <text evidence="1">Belongs to the type-I restriction system S methylase family.</text>
</comment>
<dbReference type="EMBL" id="JAOYOD010000001">
    <property type="protein sequence ID" value="MCV9387430.1"/>
    <property type="molecule type" value="Genomic_DNA"/>
</dbReference>
<feature type="domain" description="Type I restriction modification DNA specificity" evidence="4">
    <location>
        <begin position="37"/>
        <end position="211"/>
    </location>
</feature>
<keyword evidence="5" id="KW-0255">Endonuclease</keyword>
<dbReference type="Gene3D" id="3.90.220.20">
    <property type="entry name" value="DNA methylase specificity domains"/>
    <property type="match status" value="1"/>
</dbReference>
<dbReference type="GO" id="GO:0004519">
    <property type="term" value="F:endonuclease activity"/>
    <property type="evidence" value="ECO:0007669"/>
    <property type="project" value="UniProtKB-KW"/>
</dbReference>
<evidence type="ECO:0000313" key="6">
    <source>
        <dbReference type="Proteomes" id="UP001300692"/>
    </source>
</evidence>
<dbReference type="SUPFAM" id="SSF116734">
    <property type="entry name" value="DNA methylase specificity domain"/>
    <property type="match status" value="1"/>
</dbReference>
<dbReference type="InterPro" id="IPR000055">
    <property type="entry name" value="Restrct_endonuc_typeI_TRD"/>
</dbReference>
<dbReference type="GO" id="GO:0016787">
    <property type="term" value="F:hydrolase activity"/>
    <property type="evidence" value="ECO:0007669"/>
    <property type="project" value="UniProtKB-KW"/>
</dbReference>
<evidence type="ECO:0000259" key="4">
    <source>
        <dbReference type="Pfam" id="PF01420"/>
    </source>
</evidence>
<proteinExistence type="inferred from homology"/>
<keyword evidence="2" id="KW-0680">Restriction system</keyword>